<comment type="similarity">
    <text evidence="4">Belongs to the metallo-beta-lactamase superfamily. RNA-metabolizing metallo-beta-lactamase-like family. CPSF2/YSH1 subfamily.</text>
</comment>
<sequence>MFNFTPLLGAQSSSPASQSLLEFDGGIKILIDVGWDESFDVDKLRELERYEQVPTLSVILLTHATTAHLAAFAHCCKNFPLFTRIPVYATLPVISLGRTLLQDLYASTPLASSIIPKNALSESAYSFPAFRDGNNPNILLQAPTPDEIAGYFSLIHPLKYSQPHQPLPSPFSPPLGGLTITAYSAGHTLGGTIWHIQHGLESIVYAVDWNQAREHVLSGAAWLGGAGLGGSEVLEQLRRPTAMICSSRGSGTIALAGGRKNRDDTLLSMIRDTVANGGTVLIPSDSSARVLELAYLLEDAWQAEVESGDGSSPLRRAKLYLASRTSGATMRYARSMLEWMEDGIVREFETASGAQEGQGHKRNRSQQGGPSGGTNDQKIKKAPFDFQHLKLLERKSQVNRLLAAEGPRVILASDTSLDWGFSKEALRSIATDSRNLIILTERVGKASNDSKGLGRILWELWDEKKQPVGDAEADSSATAVIDASGKEVVFRTVDTVPLVGSEIPLYQQYLARQRQLQNTMQGDTSTALETSADVVDDRSSSTSTTSEDSDVEHQGKALNTAATLSHARHKLGLSDAELGINILIRRKNVYDYEVRGKKGREKMFPYVAKRRRGDDFGDLIRPEEYLRAEERDEVDGEDMRDGGMKKENAVGQKRKWDDVGTRNAVGARRLSNGNVKRRRGNDGDTSMGGMDASSSLKGLYEDAGSDSSDSEDEASAKTAEGPSKVVFSQETIQLDCRISFVDFSGLHDKRSIQMLIPLIKPRKLILVSGEASETDDLAIDCRQLLNAGSGEAIEGGVDVFTPLVGITVDASVDTNAWTVKLSQSMVRRLQWQKVKGLGVVAITGRLEAASLENKPEQGAKKKLKTIEGESQDAQDGEQDEEATDTTPVLGVLPANMAAATRSVAQPLHVGDLRLADLRKIMQASGMTAEFRGEGTLVINGTVAVRKSGTGKIEVDGGAYSMADPRNIEGGTFFKVKRKIYEGLAVVAGG</sequence>
<feature type="compositionally biased region" description="Polar residues" evidence="5">
    <location>
        <begin position="365"/>
        <end position="376"/>
    </location>
</feature>
<dbReference type="InterPro" id="IPR035639">
    <property type="entry name" value="CPSF2_MBL"/>
</dbReference>
<organism evidence="7 8">
    <name type="scientific">Lophium mytilinum</name>
    <dbReference type="NCBI Taxonomy" id="390894"/>
    <lineage>
        <taxon>Eukaryota</taxon>
        <taxon>Fungi</taxon>
        <taxon>Dikarya</taxon>
        <taxon>Ascomycota</taxon>
        <taxon>Pezizomycotina</taxon>
        <taxon>Dothideomycetes</taxon>
        <taxon>Pleosporomycetidae</taxon>
        <taxon>Mytilinidiales</taxon>
        <taxon>Mytilinidiaceae</taxon>
        <taxon>Lophium</taxon>
    </lineage>
</organism>
<proteinExistence type="inferred from homology"/>
<dbReference type="AlphaFoldDB" id="A0A6A6QRQ5"/>
<dbReference type="SMART" id="SM01027">
    <property type="entry name" value="Beta-Casp"/>
    <property type="match status" value="1"/>
</dbReference>
<dbReference type="Proteomes" id="UP000799750">
    <property type="component" value="Unassembled WGS sequence"/>
</dbReference>
<gene>
    <name evidence="7" type="ORF">BU16DRAFT_486249</name>
</gene>
<keyword evidence="2 4" id="KW-0507">mRNA processing</keyword>
<evidence type="ECO:0000259" key="6">
    <source>
        <dbReference type="SMART" id="SM01027"/>
    </source>
</evidence>
<dbReference type="OrthoDB" id="64353at2759"/>
<dbReference type="GO" id="GO:0003723">
    <property type="term" value="F:RNA binding"/>
    <property type="evidence" value="ECO:0007669"/>
    <property type="project" value="UniProtKB-KW"/>
</dbReference>
<dbReference type="PANTHER" id="PTHR45922:SF1">
    <property type="entry name" value="CLEAVAGE AND POLYADENYLATION SPECIFICITY FACTOR SUBUNIT 2"/>
    <property type="match status" value="1"/>
</dbReference>
<accession>A0A6A6QRQ5</accession>
<dbReference type="GO" id="GO:0005847">
    <property type="term" value="C:mRNA cleavage and polyadenylation specificity factor complex"/>
    <property type="evidence" value="ECO:0007669"/>
    <property type="project" value="InterPro"/>
</dbReference>
<feature type="domain" description="Beta-Casp" evidence="6">
    <location>
        <begin position="290"/>
        <end position="457"/>
    </location>
</feature>
<evidence type="ECO:0000256" key="4">
    <source>
        <dbReference type="RuleBase" id="RU365006"/>
    </source>
</evidence>
<dbReference type="Pfam" id="PF07521">
    <property type="entry name" value="RMMBL"/>
    <property type="match status" value="1"/>
</dbReference>
<feature type="region of interest" description="Disordered" evidence="5">
    <location>
        <begin position="521"/>
        <end position="554"/>
    </location>
</feature>
<dbReference type="Gene3D" id="3.60.15.10">
    <property type="entry name" value="Ribonuclease Z/Hydroxyacylglutathione hydrolase-like"/>
    <property type="match status" value="1"/>
</dbReference>
<dbReference type="InterPro" id="IPR022712">
    <property type="entry name" value="Beta_Casp"/>
</dbReference>
<evidence type="ECO:0000313" key="8">
    <source>
        <dbReference type="Proteomes" id="UP000799750"/>
    </source>
</evidence>
<name>A0A6A6QRQ5_9PEZI</name>
<dbReference type="Pfam" id="PF16661">
    <property type="entry name" value="Lactamase_B_6"/>
    <property type="match status" value="1"/>
</dbReference>
<dbReference type="InterPro" id="IPR001279">
    <property type="entry name" value="Metallo-B-lactamas"/>
</dbReference>
<evidence type="ECO:0000256" key="2">
    <source>
        <dbReference type="ARBA" id="ARBA00022664"/>
    </source>
</evidence>
<evidence type="ECO:0000256" key="1">
    <source>
        <dbReference type="ARBA" id="ARBA00004123"/>
    </source>
</evidence>
<dbReference type="Pfam" id="PF10996">
    <property type="entry name" value="Beta-Casp"/>
    <property type="match status" value="1"/>
</dbReference>
<dbReference type="GO" id="GO:0006397">
    <property type="term" value="P:mRNA processing"/>
    <property type="evidence" value="ECO:0007669"/>
    <property type="project" value="UniProtKB-KW"/>
</dbReference>
<dbReference type="InterPro" id="IPR025069">
    <property type="entry name" value="Cpsf2_C"/>
</dbReference>
<feature type="region of interest" description="Disordered" evidence="5">
    <location>
        <begin position="351"/>
        <end position="379"/>
    </location>
</feature>
<feature type="compositionally biased region" description="Basic and acidic residues" evidence="5">
    <location>
        <begin position="637"/>
        <end position="660"/>
    </location>
</feature>
<feature type="region of interest" description="Disordered" evidence="5">
    <location>
        <begin position="630"/>
        <end position="722"/>
    </location>
</feature>
<feature type="region of interest" description="Disordered" evidence="5">
    <location>
        <begin position="856"/>
        <end position="884"/>
    </location>
</feature>
<dbReference type="CDD" id="cd16293">
    <property type="entry name" value="CPSF2-like_MBL-fold"/>
    <property type="match status" value="1"/>
</dbReference>
<evidence type="ECO:0000313" key="7">
    <source>
        <dbReference type="EMBL" id="KAF2495055.1"/>
    </source>
</evidence>
<protein>
    <recommendedName>
        <fullName evidence="4">Cleavage and polyadenylation specificity factor subunit 2</fullName>
    </recommendedName>
    <alternativeName>
        <fullName evidence="4">Cleavage and polyadenylation specificity factor 100 kDa subunit</fullName>
    </alternativeName>
</protein>
<dbReference type="PANTHER" id="PTHR45922">
    <property type="entry name" value="CLEAVAGE AND POLYADENYLATION SPECIFICITY FACTOR SUBUNIT 2"/>
    <property type="match status" value="1"/>
</dbReference>
<dbReference type="EMBL" id="MU004189">
    <property type="protein sequence ID" value="KAF2495055.1"/>
    <property type="molecule type" value="Genomic_DNA"/>
</dbReference>
<keyword evidence="4" id="KW-0694">RNA-binding</keyword>
<dbReference type="InterPro" id="IPR027075">
    <property type="entry name" value="CPSF2"/>
</dbReference>
<dbReference type="Gene3D" id="3.40.50.10890">
    <property type="match status" value="1"/>
</dbReference>
<reference evidence="7" key="1">
    <citation type="journal article" date="2020" name="Stud. Mycol.">
        <title>101 Dothideomycetes genomes: a test case for predicting lifestyles and emergence of pathogens.</title>
        <authorList>
            <person name="Haridas S."/>
            <person name="Albert R."/>
            <person name="Binder M."/>
            <person name="Bloem J."/>
            <person name="Labutti K."/>
            <person name="Salamov A."/>
            <person name="Andreopoulos B."/>
            <person name="Baker S."/>
            <person name="Barry K."/>
            <person name="Bills G."/>
            <person name="Bluhm B."/>
            <person name="Cannon C."/>
            <person name="Castanera R."/>
            <person name="Culley D."/>
            <person name="Daum C."/>
            <person name="Ezra D."/>
            <person name="Gonzalez J."/>
            <person name="Henrissat B."/>
            <person name="Kuo A."/>
            <person name="Liang C."/>
            <person name="Lipzen A."/>
            <person name="Lutzoni F."/>
            <person name="Magnuson J."/>
            <person name="Mondo S."/>
            <person name="Nolan M."/>
            <person name="Ohm R."/>
            <person name="Pangilinan J."/>
            <person name="Park H.-J."/>
            <person name="Ramirez L."/>
            <person name="Alfaro M."/>
            <person name="Sun H."/>
            <person name="Tritt A."/>
            <person name="Yoshinaga Y."/>
            <person name="Zwiers L.-H."/>
            <person name="Turgeon B."/>
            <person name="Goodwin S."/>
            <person name="Spatafora J."/>
            <person name="Crous P."/>
            <person name="Grigoriev I."/>
        </authorList>
    </citation>
    <scope>NUCLEOTIDE SEQUENCE</scope>
    <source>
        <strain evidence="7">CBS 269.34</strain>
    </source>
</reference>
<dbReference type="Pfam" id="PF13299">
    <property type="entry name" value="CPSF100_C"/>
    <property type="match status" value="1"/>
</dbReference>
<dbReference type="InterPro" id="IPR011108">
    <property type="entry name" value="RMMBL"/>
</dbReference>
<evidence type="ECO:0000256" key="3">
    <source>
        <dbReference type="ARBA" id="ARBA00023242"/>
    </source>
</evidence>
<feature type="compositionally biased region" description="Acidic residues" evidence="5">
    <location>
        <begin position="869"/>
        <end position="883"/>
    </location>
</feature>
<keyword evidence="3 4" id="KW-0539">Nucleus</keyword>
<keyword evidence="8" id="KW-1185">Reference proteome</keyword>
<feature type="compositionally biased region" description="Basic and acidic residues" evidence="5">
    <location>
        <begin position="856"/>
        <end position="867"/>
    </location>
</feature>
<comment type="subcellular location">
    <subcellularLocation>
        <location evidence="1 4">Nucleus</location>
    </subcellularLocation>
</comment>
<dbReference type="InterPro" id="IPR036866">
    <property type="entry name" value="RibonucZ/Hydroxyglut_hydro"/>
</dbReference>
<evidence type="ECO:0000256" key="5">
    <source>
        <dbReference type="SAM" id="MobiDB-lite"/>
    </source>
</evidence>
<dbReference type="SUPFAM" id="SSF56281">
    <property type="entry name" value="Metallo-hydrolase/oxidoreductase"/>
    <property type="match status" value="1"/>
</dbReference>